<reference evidence="3" key="1">
    <citation type="submission" date="2016-06" db="UniProtKB">
        <authorList>
            <consortium name="WormBaseParasite"/>
        </authorList>
    </citation>
    <scope>IDENTIFICATION</scope>
</reference>
<name>A0A183L6J8_9TREM</name>
<dbReference type="EMBL" id="UZAK01051487">
    <property type="protein sequence ID" value="VDP80931.1"/>
    <property type="molecule type" value="Genomic_DNA"/>
</dbReference>
<dbReference type="Proteomes" id="UP000279833">
    <property type="component" value="Unassembled WGS sequence"/>
</dbReference>
<accession>A0A183L6J8</accession>
<evidence type="ECO:0000313" key="3">
    <source>
        <dbReference type="WBParaSite" id="SCUD_0002297001-mRNA-1"/>
    </source>
</evidence>
<keyword evidence="2" id="KW-1185">Reference proteome</keyword>
<reference evidence="1 2" key="2">
    <citation type="submission" date="2018-11" db="EMBL/GenBank/DDBJ databases">
        <authorList>
            <consortium name="Pathogen Informatics"/>
        </authorList>
    </citation>
    <scope>NUCLEOTIDE SEQUENCE [LARGE SCALE GENOMIC DNA]</scope>
    <source>
        <strain evidence="1">Dakar</strain>
        <strain evidence="2">Dakar, Senegal</strain>
    </source>
</reference>
<proteinExistence type="predicted"/>
<evidence type="ECO:0000313" key="1">
    <source>
        <dbReference type="EMBL" id="VDP80931.1"/>
    </source>
</evidence>
<evidence type="ECO:0000313" key="2">
    <source>
        <dbReference type="Proteomes" id="UP000279833"/>
    </source>
</evidence>
<protein>
    <submittedName>
        <fullName evidence="3">CCHC-type domain-containing protein</fullName>
    </submittedName>
</protein>
<gene>
    <name evidence="1" type="ORF">SCUD_LOCUS22968</name>
</gene>
<dbReference type="AlphaFoldDB" id="A0A183L6J8"/>
<organism evidence="3">
    <name type="scientific">Schistosoma curassoni</name>
    <dbReference type="NCBI Taxonomy" id="6186"/>
    <lineage>
        <taxon>Eukaryota</taxon>
        <taxon>Metazoa</taxon>
        <taxon>Spiralia</taxon>
        <taxon>Lophotrochozoa</taxon>
        <taxon>Platyhelminthes</taxon>
        <taxon>Trematoda</taxon>
        <taxon>Digenea</taxon>
        <taxon>Strigeidida</taxon>
        <taxon>Schistosomatoidea</taxon>
        <taxon>Schistosomatidae</taxon>
        <taxon>Schistosoma</taxon>
    </lineage>
</organism>
<sequence>MWSILEVTTTYAFSALRMRSCNAFHEDGHKFSQCLSGGKLHSFNSCKFRNSKCYKCGDIGHIQSVFNTTVHLAATNIKSSNSDSIKLSIHNDNLSLPTIAIDSVESFSSSKLHETQNPCETTVSNQSICQNSHVIVPGMAFPSDSHISGETSYKSEENMLSEHNYDRKPDVVLMDADFSNDPLLCNDILNKFEETISQESNYDVVSNTICPHNAFVSGEKLVQCEARVLNEFDFDYNSDDFVSNSVYPYHKNTSNVYSNQCGKYVSNEATSFITYEYTDQTIFRGGG</sequence>
<dbReference type="WBParaSite" id="SCUD_0002297001-mRNA-1">
    <property type="protein sequence ID" value="SCUD_0002297001-mRNA-1"/>
    <property type="gene ID" value="SCUD_0002297001"/>
</dbReference>